<reference evidence="2 3" key="1">
    <citation type="submission" date="2008-07" db="EMBL/GenBank/DDBJ databases">
        <authorList>
            <person name="El-Sayed N."/>
            <person name="Caler E."/>
            <person name="Inman J."/>
            <person name="Amedeo P."/>
            <person name="Hass B."/>
            <person name="Wortman J."/>
        </authorList>
    </citation>
    <scope>NUCLEOTIDE SEQUENCE [LARGE SCALE GENOMIC DNA]</scope>
    <source>
        <strain evidence="3">ATCC 50983 / TXsc</strain>
    </source>
</reference>
<dbReference type="SUPFAM" id="SSF53474">
    <property type="entry name" value="alpha/beta-Hydrolases"/>
    <property type="match status" value="1"/>
</dbReference>
<accession>C5L1H1</accession>
<dbReference type="RefSeq" id="XP_002777582.1">
    <property type="nucleotide sequence ID" value="XM_002777536.1"/>
</dbReference>
<sequence>MTDIKKDTSQMGISHHTEVFKASDGCELFLRRWSSEQTNTAAHDRNNALAVFIVHGMGEHSLRYQELASHLVTALPPGSLVYCHDQRGHGQTAVRLGKGTEALGEVPCEHGLDPMSVMADDVVCMVTEKLPRGMEYLLIGHSMGSVVTRLALERLMQLDVPSPVGMLLSGPPASPGRLLHAIYQCLLWAIRSTSFGPSLASKIIFGGYDSQIRSLVKNPSLPQHSWLSINEDNVRKYTEDPFCGHDVSIDLWSSLLSNITKLNEGLTFGEMKEVSKVKVLVMGGADDMCTERGKGVHECAASLAEVPGLEVKQLLYSKARHEIWHETEDMRMEAVHDTIAWAKRCGQAGRRSRL</sequence>
<dbReference type="InParanoid" id="C5L1H1"/>
<feature type="domain" description="Serine aminopeptidase S33" evidence="1">
    <location>
        <begin position="50"/>
        <end position="328"/>
    </location>
</feature>
<dbReference type="OrthoDB" id="2498029at2759"/>
<proteinExistence type="predicted"/>
<name>C5L1H1_PERM5</name>
<evidence type="ECO:0000313" key="3">
    <source>
        <dbReference type="Proteomes" id="UP000007800"/>
    </source>
</evidence>
<dbReference type="EMBL" id="GG678316">
    <property type="protein sequence ID" value="EER09398.1"/>
    <property type="molecule type" value="Genomic_DNA"/>
</dbReference>
<keyword evidence="3" id="KW-1185">Reference proteome</keyword>
<dbReference type="Pfam" id="PF12146">
    <property type="entry name" value="Hydrolase_4"/>
    <property type="match status" value="1"/>
</dbReference>
<organism evidence="3">
    <name type="scientific">Perkinsus marinus (strain ATCC 50983 / TXsc)</name>
    <dbReference type="NCBI Taxonomy" id="423536"/>
    <lineage>
        <taxon>Eukaryota</taxon>
        <taxon>Sar</taxon>
        <taxon>Alveolata</taxon>
        <taxon>Perkinsozoa</taxon>
        <taxon>Perkinsea</taxon>
        <taxon>Perkinsida</taxon>
        <taxon>Perkinsidae</taxon>
        <taxon>Perkinsus</taxon>
    </lineage>
</organism>
<protein>
    <recommendedName>
        <fullName evidence="1">Serine aminopeptidase S33 domain-containing protein</fullName>
    </recommendedName>
</protein>
<dbReference type="AlphaFoldDB" id="C5L1H1"/>
<dbReference type="Gene3D" id="3.40.50.1820">
    <property type="entry name" value="alpha/beta hydrolase"/>
    <property type="match status" value="1"/>
</dbReference>
<dbReference type="InterPro" id="IPR051044">
    <property type="entry name" value="MAG_DAG_Lipase"/>
</dbReference>
<evidence type="ECO:0000259" key="1">
    <source>
        <dbReference type="Pfam" id="PF12146"/>
    </source>
</evidence>
<dbReference type="ESTHER" id="9alve-c5l1h1">
    <property type="family name" value="Monoglyceridelipase_lysophospholip"/>
</dbReference>
<dbReference type="GeneID" id="9052279"/>
<evidence type="ECO:0000313" key="2">
    <source>
        <dbReference type="EMBL" id="EER09398.1"/>
    </source>
</evidence>
<dbReference type="InterPro" id="IPR022742">
    <property type="entry name" value="Hydrolase_4"/>
</dbReference>
<gene>
    <name evidence="2" type="ORF">Pmar_PMAR025950</name>
</gene>
<dbReference type="PANTHER" id="PTHR11614">
    <property type="entry name" value="PHOSPHOLIPASE-RELATED"/>
    <property type="match status" value="1"/>
</dbReference>
<dbReference type="Proteomes" id="UP000007800">
    <property type="component" value="Unassembled WGS sequence"/>
</dbReference>
<dbReference type="InterPro" id="IPR029058">
    <property type="entry name" value="AB_hydrolase_fold"/>
</dbReference>